<dbReference type="PROSITE" id="PS51915">
    <property type="entry name" value="ZAD"/>
    <property type="match status" value="1"/>
</dbReference>
<dbReference type="Pfam" id="PF12171">
    <property type="entry name" value="zf-C2H2_jaz"/>
    <property type="match status" value="1"/>
</dbReference>
<evidence type="ECO:0000256" key="8">
    <source>
        <dbReference type="ARBA" id="ARBA00023125"/>
    </source>
</evidence>
<keyword evidence="8" id="KW-0238">DNA-binding</keyword>
<feature type="domain" description="C2H2-type" evidence="14">
    <location>
        <begin position="507"/>
        <end position="535"/>
    </location>
</feature>
<keyword evidence="7" id="KW-0805">Transcription regulation</keyword>
<dbReference type="SUPFAM" id="SSF57716">
    <property type="entry name" value="Glucocorticoid receptor-like (DNA-binding domain)"/>
    <property type="match status" value="1"/>
</dbReference>
<evidence type="ECO:0000256" key="3">
    <source>
        <dbReference type="ARBA" id="ARBA00022723"/>
    </source>
</evidence>
<feature type="domain" description="C2H2-type" evidence="14">
    <location>
        <begin position="276"/>
        <end position="303"/>
    </location>
</feature>
<dbReference type="AlphaFoldDB" id="A0A9N8Q0G7"/>
<dbReference type="GO" id="GO:0005634">
    <property type="term" value="C:nucleus"/>
    <property type="evidence" value="ECO:0007669"/>
    <property type="project" value="UniProtKB-SubCell"/>
</dbReference>
<keyword evidence="6 12" id="KW-0862">Zinc</keyword>
<evidence type="ECO:0000259" key="15">
    <source>
        <dbReference type="PROSITE" id="PS51915"/>
    </source>
</evidence>
<evidence type="ECO:0000256" key="7">
    <source>
        <dbReference type="ARBA" id="ARBA00023015"/>
    </source>
</evidence>
<feature type="domain" description="C2H2-type" evidence="14">
    <location>
        <begin position="567"/>
        <end position="595"/>
    </location>
</feature>
<proteinExistence type="inferred from homology"/>
<dbReference type="Pfam" id="PF07776">
    <property type="entry name" value="zf-AD"/>
    <property type="match status" value="1"/>
</dbReference>
<dbReference type="FunFam" id="3.30.160.60:FF:001498">
    <property type="entry name" value="Zinc finger protein 404"/>
    <property type="match status" value="1"/>
</dbReference>
<gene>
    <name evidence="16" type="ORF">CINC_LOCUS10103</name>
</gene>
<evidence type="ECO:0000256" key="1">
    <source>
        <dbReference type="ARBA" id="ARBA00004123"/>
    </source>
</evidence>
<dbReference type="EMBL" id="LR824034">
    <property type="protein sequence ID" value="CAD0207125.1"/>
    <property type="molecule type" value="Genomic_DNA"/>
</dbReference>
<keyword evidence="9" id="KW-0804">Transcription</keyword>
<feature type="domain" description="C2H2-type" evidence="14">
    <location>
        <begin position="478"/>
        <end position="506"/>
    </location>
</feature>
<dbReference type="FunFam" id="3.30.160.60:FF:000557">
    <property type="entry name" value="zinc finger and SCAN domain-containing protein 29"/>
    <property type="match status" value="1"/>
</dbReference>
<evidence type="ECO:0000256" key="4">
    <source>
        <dbReference type="ARBA" id="ARBA00022737"/>
    </source>
</evidence>
<dbReference type="PANTHER" id="PTHR24393">
    <property type="entry name" value="ZINC FINGER PROTEIN"/>
    <property type="match status" value="1"/>
</dbReference>
<dbReference type="Pfam" id="PF00096">
    <property type="entry name" value="zf-C2H2"/>
    <property type="match status" value="4"/>
</dbReference>
<evidence type="ECO:0000256" key="2">
    <source>
        <dbReference type="ARBA" id="ARBA00006991"/>
    </source>
</evidence>
<keyword evidence="4" id="KW-0677">Repeat</keyword>
<dbReference type="InterPro" id="IPR013087">
    <property type="entry name" value="Znf_C2H2_type"/>
</dbReference>
<feature type="domain" description="C2H2-type" evidence="14">
    <location>
        <begin position="361"/>
        <end position="389"/>
    </location>
</feature>
<evidence type="ECO:0000313" key="17">
    <source>
        <dbReference type="Proteomes" id="UP001154114"/>
    </source>
</evidence>
<evidence type="ECO:0000256" key="11">
    <source>
        <dbReference type="PROSITE-ProRule" id="PRU00042"/>
    </source>
</evidence>
<dbReference type="Proteomes" id="UP001154114">
    <property type="component" value="Chromosome 31"/>
</dbReference>
<evidence type="ECO:0000256" key="13">
    <source>
        <dbReference type="SAM" id="MobiDB-lite"/>
    </source>
</evidence>
<feature type="domain" description="ZAD" evidence="15">
    <location>
        <begin position="22"/>
        <end position="90"/>
    </location>
</feature>
<dbReference type="SMART" id="SM00355">
    <property type="entry name" value="ZnF_C2H2"/>
    <property type="match status" value="11"/>
</dbReference>
<feature type="domain" description="C2H2-type" evidence="14">
    <location>
        <begin position="331"/>
        <end position="359"/>
    </location>
</feature>
<dbReference type="PROSITE" id="PS00028">
    <property type="entry name" value="ZINC_FINGER_C2H2_1"/>
    <property type="match status" value="9"/>
</dbReference>
<feature type="binding site" evidence="12">
    <location>
        <position position="24"/>
    </location>
    <ligand>
        <name>Zn(2+)</name>
        <dbReference type="ChEBI" id="CHEBI:29105"/>
    </ligand>
</feature>
<evidence type="ECO:0000259" key="14">
    <source>
        <dbReference type="PROSITE" id="PS50157"/>
    </source>
</evidence>
<reference evidence="16" key="1">
    <citation type="submission" date="2021-12" db="EMBL/GenBank/DDBJ databases">
        <authorList>
            <person name="King R."/>
        </authorList>
    </citation>
    <scope>NUCLEOTIDE SEQUENCE</scope>
</reference>
<feature type="domain" description="C2H2-type" evidence="14">
    <location>
        <begin position="417"/>
        <end position="444"/>
    </location>
</feature>
<dbReference type="PANTHER" id="PTHR24393:SF15">
    <property type="entry name" value="IP01243P-RELATED"/>
    <property type="match status" value="1"/>
</dbReference>
<sequence length="637" mass="73129">MEKISLGSDDEDFKDDLEETKTICRCCLSTERFMYNACNFEALFNDLAGISVLQSDGLPQWLCYECRSLLRKAVRFKHKVLRAHTVLHEYLTRCAPFPIDAQDEELSKYASPHLAATETLHLDTTGKGRSGVYKVLQHEKKVQTSELDDVAIPMLDNEEDNVKEEMGFSDYEDNITLEEFRLEANKITEDDLASILQETDQVEVKKEKGVKKKKKAKRKQEKKIKESEDENEPKPKSSIRKTVELDPNKIRIVTLNPEEQIKQREEESKAGLRFPHQCHLCYKGFNFESKLQNHMAKHSPSRGPYECKLCSMYLPTNYSFTVHSLIHTRRYECVECNRRMMDRSSILDHYKSQHEGLVTIYTCQICGKVSNNNKTHRGHMRNHHGGDRPKCDQCGKTFINNDSLKEHQQIHLGIKNYECDTCGMKFRTRTQMKHHHLKHSDVQDYYCVECDVRFKSSHSLRQHLTKSLKHRDKTTLLFPCPRCPARFATAPALARHVRVQHEGERAHPCGACGAALASRASLAMHAAALHAGRRPPHAHVCDTCGKAFRAKSVLTNHVRTHTGEKPFECAECGRKFSQRTAMRTHVKLVHLKIKKNAKIKPEAPLAESPKELFKPDVNILEAWRTPCDVYFQVTAGP</sequence>
<feature type="domain" description="C2H2-type" evidence="14">
    <location>
        <begin position="445"/>
        <end position="475"/>
    </location>
</feature>
<keyword evidence="5 11" id="KW-0863">Zinc-finger</keyword>
<evidence type="ECO:0000256" key="12">
    <source>
        <dbReference type="PROSITE-ProRule" id="PRU01263"/>
    </source>
</evidence>
<feature type="compositionally biased region" description="Basic residues" evidence="13">
    <location>
        <begin position="208"/>
        <end position="222"/>
    </location>
</feature>
<dbReference type="FunFam" id="3.30.160.60:FF:000052">
    <property type="entry name" value="zinc finger protein 546 isoform X1"/>
    <property type="match status" value="1"/>
</dbReference>
<dbReference type="InterPro" id="IPR036236">
    <property type="entry name" value="Znf_C2H2_sf"/>
</dbReference>
<dbReference type="OrthoDB" id="654211at2759"/>
<evidence type="ECO:0000256" key="5">
    <source>
        <dbReference type="ARBA" id="ARBA00022771"/>
    </source>
</evidence>
<accession>A0A9N8Q0G7</accession>
<feature type="binding site" evidence="12">
    <location>
        <position position="27"/>
    </location>
    <ligand>
        <name>Zn(2+)</name>
        <dbReference type="ChEBI" id="CHEBI:29105"/>
    </ligand>
</feature>
<organism evidence="16 17">
    <name type="scientific">Chrysodeixis includens</name>
    <name type="common">Soybean looper</name>
    <name type="synonym">Pseudoplusia includens</name>
    <dbReference type="NCBI Taxonomy" id="689277"/>
    <lineage>
        <taxon>Eukaryota</taxon>
        <taxon>Metazoa</taxon>
        <taxon>Ecdysozoa</taxon>
        <taxon>Arthropoda</taxon>
        <taxon>Hexapoda</taxon>
        <taxon>Insecta</taxon>
        <taxon>Pterygota</taxon>
        <taxon>Neoptera</taxon>
        <taxon>Endopterygota</taxon>
        <taxon>Lepidoptera</taxon>
        <taxon>Glossata</taxon>
        <taxon>Ditrysia</taxon>
        <taxon>Noctuoidea</taxon>
        <taxon>Noctuidae</taxon>
        <taxon>Plusiinae</taxon>
        <taxon>Chrysodeixis</taxon>
    </lineage>
</organism>
<dbReference type="SUPFAM" id="SSF57667">
    <property type="entry name" value="beta-beta-alpha zinc fingers"/>
    <property type="match status" value="5"/>
</dbReference>
<dbReference type="GO" id="GO:0000978">
    <property type="term" value="F:RNA polymerase II cis-regulatory region sequence-specific DNA binding"/>
    <property type="evidence" value="ECO:0007669"/>
    <property type="project" value="TreeGrafter"/>
</dbReference>
<evidence type="ECO:0000256" key="9">
    <source>
        <dbReference type="ARBA" id="ARBA00023163"/>
    </source>
</evidence>
<comment type="similarity">
    <text evidence="2">Belongs to the krueppel C2H2-type zinc-finger protein family.</text>
</comment>
<protein>
    <submittedName>
        <fullName evidence="16">Uncharacterized protein</fullName>
    </submittedName>
</protein>
<feature type="region of interest" description="Disordered" evidence="13">
    <location>
        <begin position="204"/>
        <end position="242"/>
    </location>
</feature>
<evidence type="ECO:0000256" key="10">
    <source>
        <dbReference type="ARBA" id="ARBA00023242"/>
    </source>
</evidence>
<keyword evidence="3 12" id="KW-0479">Metal-binding</keyword>
<feature type="binding site" evidence="12">
    <location>
        <position position="63"/>
    </location>
    <ligand>
        <name>Zn(2+)</name>
        <dbReference type="ChEBI" id="CHEBI:29105"/>
    </ligand>
</feature>
<dbReference type="InterPro" id="IPR012934">
    <property type="entry name" value="Znf_AD"/>
</dbReference>
<feature type="domain" description="C2H2-type" evidence="14">
    <location>
        <begin position="539"/>
        <end position="566"/>
    </location>
</feature>
<comment type="subcellular location">
    <subcellularLocation>
        <location evidence="1">Nucleus</location>
    </subcellularLocation>
</comment>
<dbReference type="GO" id="GO:0001228">
    <property type="term" value="F:DNA-binding transcription activator activity, RNA polymerase II-specific"/>
    <property type="evidence" value="ECO:0007669"/>
    <property type="project" value="TreeGrafter"/>
</dbReference>
<keyword evidence="17" id="KW-1185">Reference proteome</keyword>
<dbReference type="Gene3D" id="3.30.160.60">
    <property type="entry name" value="Classic Zinc Finger"/>
    <property type="match status" value="7"/>
</dbReference>
<evidence type="ECO:0000256" key="6">
    <source>
        <dbReference type="ARBA" id="ARBA00022833"/>
    </source>
</evidence>
<dbReference type="GO" id="GO:0008270">
    <property type="term" value="F:zinc ion binding"/>
    <property type="evidence" value="ECO:0007669"/>
    <property type="project" value="UniProtKB-UniRule"/>
</dbReference>
<evidence type="ECO:0000313" key="16">
    <source>
        <dbReference type="EMBL" id="CAD0207125.1"/>
    </source>
</evidence>
<name>A0A9N8Q0G7_CHRIL</name>
<dbReference type="SMART" id="SM00868">
    <property type="entry name" value="zf-AD"/>
    <property type="match status" value="1"/>
</dbReference>
<feature type="domain" description="C2H2-type" evidence="14">
    <location>
        <begin position="389"/>
        <end position="416"/>
    </location>
</feature>
<dbReference type="PROSITE" id="PS50157">
    <property type="entry name" value="ZINC_FINGER_C2H2_2"/>
    <property type="match status" value="10"/>
</dbReference>
<dbReference type="InterPro" id="IPR022755">
    <property type="entry name" value="Znf_C2H2_jaz"/>
</dbReference>
<feature type="binding site" evidence="12">
    <location>
        <position position="66"/>
    </location>
    <ligand>
        <name>Zn(2+)</name>
        <dbReference type="ChEBI" id="CHEBI:29105"/>
    </ligand>
</feature>
<keyword evidence="10" id="KW-0539">Nucleus</keyword>